<sequence length="175" mass="20564">MYENLARGKDIGSKSTSYLTLRKNHSIQSIGNVRRHYKEFKQALKLLKMSIEELWRIEGENIESQIWREDDKQFLSQKFQPKISSVFDISMSKEKLSNAMLNEPVMQQSLVMPVNGEKLALKKRANVKFAKNQSLKRTLKRIDESKLSHNKHCAYKMKKALLHLKFRCPNHKRTC</sequence>
<name>A0A813Y2C0_9BILA</name>
<evidence type="ECO:0000313" key="2">
    <source>
        <dbReference type="EMBL" id="CAF1422733.1"/>
    </source>
</evidence>
<comment type="caution">
    <text evidence="1">The sequence shown here is derived from an EMBL/GenBank/DDBJ whole genome shotgun (WGS) entry which is preliminary data.</text>
</comment>
<reference evidence="1" key="1">
    <citation type="submission" date="2021-02" db="EMBL/GenBank/DDBJ databases">
        <authorList>
            <person name="Nowell W R."/>
        </authorList>
    </citation>
    <scope>NUCLEOTIDE SEQUENCE</scope>
</reference>
<dbReference type="Proteomes" id="UP000681722">
    <property type="component" value="Unassembled WGS sequence"/>
</dbReference>
<evidence type="ECO:0000313" key="4">
    <source>
        <dbReference type="EMBL" id="CAF4223021.1"/>
    </source>
</evidence>
<proteinExistence type="predicted"/>
<dbReference type="EMBL" id="CAJNOQ010001172">
    <property type="protein sequence ID" value="CAF0873913.1"/>
    <property type="molecule type" value="Genomic_DNA"/>
</dbReference>
<gene>
    <name evidence="1" type="ORF">GPM918_LOCUS7247</name>
    <name evidence="2" type="ORF">OVA965_LOCUS33753</name>
    <name evidence="3" type="ORF">SRO942_LOCUS7247</name>
    <name evidence="4" type="ORF">TMI583_LOCUS34652</name>
</gene>
<dbReference type="EMBL" id="CAJOBC010001172">
    <property type="protein sequence ID" value="CAF3661031.1"/>
    <property type="molecule type" value="Genomic_DNA"/>
</dbReference>
<dbReference type="EMBL" id="CAJOBA010049357">
    <property type="protein sequence ID" value="CAF4223021.1"/>
    <property type="molecule type" value="Genomic_DNA"/>
</dbReference>
<dbReference type="Proteomes" id="UP000677228">
    <property type="component" value="Unassembled WGS sequence"/>
</dbReference>
<evidence type="ECO:0000313" key="3">
    <source>
        <dbReference type="EMBL" id="CAF3661031.1"/>
    </source>
</evidence>
<protein>
    <submittedName>
        <fullName evidence="1">Uncharacterized protein</fullName>
    </submittedName>
</protein>
<dbReference type="AlphaFoldDB" id="A0A813Y2C0"/>
<keyword evidence="5" id="KW-1185">Reference proteome</keyword>
<dbReference type="Proteomes" id="UP000663829">
    <property type="component" value="Unassembled WGS sequence"/>
</dbReference>
<dbReference type="EMBL" id="CAJNOK010027591">
    <property type="protein sequence ID" value="CAF1422733.1"/>
    <property type="molecule type" value="Genomic_DNA"/>
</dbReference>
<evidence type="ECO:0000313" key="5">
    <source>
        <dbReference type="Proteomes" id="UP000663829"/>
    </source>
</evidence>
<dbReference type="Proteomes" id="UP000682733">
    <property type="component" value="Unassembled WGS sequence"/>
</dbReference>
<accession>A0A813Y2C0</accession>
<organism evidence="1 5">
    <name type="scientific">Didymodactylos carnosus</name>
    <dbReference type="NCBI Taxonomy" id="1234261"/>
    <lineage>
        <taxon>Eukaryota</taxon>
        <taxon>Metazoa</taxon>
        <taxon>Spiralia</taxon>
        <taxon>Gnathifera</taxon>
        <taxon>Rotifera</taxon>
        <taxon>Eurotatoria</taxon>
        <taxon>Bdelloidea</taxon>
        <taxon>Philodinida</taxon>
        <taxon>Philodinidae</taxon>
        <taxon>Didymodactylos</taxon>
    </lineage>
</organism>
<evidence type="ECO:0000313" key="1">
    <source>
        <dbReference type="EMBL" id="CAF0873913.1"/>
    </source>
</evidence>